<gene>
    <name evidence="1" type="ORF">NDI89_15575</name>
</gene>
<evidence type="ECO:0000313" key="2">
    <source>
        <dbReference type="Proteomes" id="UP001154061"/>
    </source>
</evidence>
<keyword evidence="2" id="KW-1185">Reference proteome</keyword>
<dbReference type="AlphaFoldDB" id="A0A9Q4L876"/>
<accession>A0A9Q4L876</accession>
<comment type="caution">
    <text evidence="1">The sequence shown here is derived from an EMBL/GenBank/DDBJ whole genome shotgun (WGS) entry which is preliminary data.</text>
</comment>
<organism evidence="1 2">
    <name type="scientific">Natrinema salsiterrestre</name>
    <dbReference type="NCBI Taxonomy" id="2950540"/>
    <lineage>
        <taxon>Archaea</taxon>
        <taxon>Methanobacteriati</taxon>
        <taxon>Methanobacteriota</taxon>
        <taxon>Stenosarchaea group</taxon>
        <taxon>Halobacteria</taxon>
        <taxon>Halobacteriales</taxon>
        <taxon>Natrialbaceae</taxon>
        <taxon>Natrinema</taxon>
    </lineage>
</organism>
<evidence type="ECO:0000313" key="1">
    <source>
        <dbReference type="EMBL" id="MDF9747011.1"/>
    </source>
</evidence>
<name>A0A9Q4L876_9EURY</name>
<dbReference type="EMBL" id="JAMQOT010000005">
    <property type="protein sequence ID" value="MDF9747011.1"/>
    <property type="molecule type" value="Genomic_DNA"/>
</dbReference>
<dbReference type="Proteomes" id="UP001154061">
    <property type="component" value="Unassembled WGS sequence"/>
</dbReference>
<reference evidence="1" key="1">
    <citation type="submission" date="2022-06" db="EMBL/GenBank/DDBJ databases">
        <title>Natrinema sp. a new haloarchaeum isolate from saline soil.</title>
        <authorList>
            <person name="Strakova D."/>
            <person name="Galisteo C."/>
            <person name="Sanchez-Porro C."/>
            <person name="Ventosa A."/>
        </authorList>
    </citation>
    <scope>NUCLEOTIDE SEQUENCE</scope>
    <source>
        <strain evidence="1">S1CR25-10</strain>
    </source>
</reference>
<proteinExistence type="predicted"/>
<protein>
    <submittedName>
        <fullName evidence="1">Uncharacterized protein</fullName>
    </submittedName>
</protein>
<sequence length="281" mass="30638">MRKRTLLTAAGTALTGSFISGTVAGATVDSNDASDRRDELSDSDGAALELSGENMLSEDEMITYAEEKAEEYDIPARDIVPTAASSDEIGTQSADIDTTNLGWVGGWNLEYDVTCCPGNDVMGKVENTLSMYRGEYRAESDKRIYFFWMWSNGKPQTIWQLGAIRSKLDVTDGSVEVTDFSPSSRVNKGDTADVGFDISTPGGTVGISGQASTSETYQHNKSVNVDDAGHVTVELKDATGFWSSWSSPQQINACVQVRSNRNYEPGSDIPHSDFYWRVWGE</sequence>
<dbReference type="RefSeq" id="WP_277522771.1">
    <property type="nucleotide sequence ID" value="NZ_JAMQOT010000005.1"/>
</dbReference>